<dbReference type="Proteomes" id="UP000186218">
    <property type="component" value="Unassembled WGS sequence"/>
</dbReference>
<evidence type="ECO:0000313" key="8">
    <source>
        <dbReference type="EMBL" id="SIR87786.1"/>
    </source>
</evidence>
<keyword evidence="3 5" id="KW-0808">Transferase</keyword>
<dbReference type="Pfam" id="PF02911">
    <property type="entry name" value="Formyl_trans_C"/>
    <property type="match status" value="1"/>
</dbReference>
<dbReference type="InterPro" id="IPR002376">
    <property type="entry name" value="Formyl_transf_N"/>
</dbReference>
<dbReference type="GO" id="GO:0004479">
    <property type="term" value="F:methionyl-tRNA formyltransferase activity"/>
    <property type="evidence" value="ECO:0007669"/>
    <property type="project" value="UniProtKB-UniRule"/>
</dbReference>
<dbReference type="InterPro" id="IPR036477">
    <property type="entry name" value="Formyl_transf_N_sf"/>
</dbReference>
<evidence type="ECO:0000256" key="4">
    <source>
        <dbReference type="ARBA" id="ARBA00022917"/>
    </source>
</evidence>
<comment type="catalytic activity">
    <reaction evidence="5">
        <text>L-methionyl-tRNA(fMet) + (6R)-10-formyltetrahydrofolate = N-formyl-L-methionyl-tRNA(fMet) + (6S)-5,6,7,8-tetrahydrofolate + H(+)</text>
        <dbReference type="Rhea" id="RHEA:24380"/>
        <dbReference type="Rhea" id="RHEA-COMP:9952"/>
        <dbReference type="Rhea" id="RHEA-COMP:9953"/>
        <dbReference type="ChEBI" id="CHEBI:15378"/>
        <dbReference type="ChEBI" id="CHEBI:57453"/>
        <dbReference type="ChEBI" id="CHEBI:78530"/>
        <dbReference type="ChEBI" id="CHEBI:78844"/>
        <dbReference type="ChEBI" id="CHEBI:195366"/>
        <dbReference type="EC" id="2.1.2.9"/>
    </reaction>
</comment>
<evidence type="ECO:0000259" key="7">
    <source>
        <dbReference type="Pfam" id="PF02911"/>
    </source>
</evidence>
<dbReference type="CDD" id="cd08704">
    <property type="entry name" value="Met_tRNA_FMT_C"/>
    <property type="match status" value="1"/>
</dbReference>
<evidence type="ECO:0000259" key="6">
    <source>
        <dbReference type="Pfam" id="PF00551"/>
    </source>
</evidence>
<dbReference type="PANTHER" id="PTHR11138">
    <property type="entry name" value="METHIONYL-TRNA FORMYLTRANSFERASE"/>
    <property type="match status" value="1"/>
</dbReference>
<dbReference type="Gene3D" id="3.40.50.12230">
    <property type="match status" value="1"/>
</dbReference>
<comment type="function">
    <text evidence="5">Attaches a formyl group to the free amino group of methionyl-tRNA(fMet). The formyl group appears to play a dual role in the initiator identity of N-formylmethionyl-tRNA by promoting its recognition by IF2 and preventing the misappropriation of this tRNA by the elongation apparatus.</text>
</comment>
<feature type="domain" description="Formyl transferase C-terminal" evidence="7">
    <location>
        <begin position="204"/>
        <end position="299"/>
    </location>
</feature>
<dbReference type="STRING" id="1344003.SAMN05445060_1342"/>
<dbReference type="InterPro" id="IPR005793">
    <property type="entry name" value="Formyl_trans_C"/>
</dbReference>
<feature type="binding site" evidence="5">
    <location>
        <begin position="110"/>
        <end position="113"/>
    </location>
    <ligand>
        <name>(6S)-5,6,7,8-tetrahydrofolate</name>
        <dbReference type="ChEBI" id="CHEBI:57453"/>
    </ligand>
</feature>
<dbReference type="GO" id="GO:0005829">
    <property type="term" value="C:cytosol"/>
    <property type="evidence" value="ECO:0007669"/>
    <property type="project" value="TreeGrafter"/>
</dbReference>
<evidence type="ECO:0000256" key="5">
    <source>
        <dbReference type="HAMAP-Rule" id="MF_00182"/>
    </source>
</evidence>
<dbReference type="CDD" id="cd08646">
    <property type="entry name" value="FMT_core_Met-tRNA-FMT_N"/>
    <property type="match status" value="1"/>
</dbReference>
<dbReference type="InterPro" id="IPR011034">
    <property type="entry name" value="Formyl_transferase-like_C_sf"/>
</dbReference>
<comment type="similarity">
    <text evidence="1 5">Belongs to the Fmt family.</text>
</comment>
<keyword evidence="4 5" id="KW-0648">Protein biosynthesis</keyword>
<dbReference type="HAMAP" id="MF_00182">
    <property type="entry name" value="Formyl_trans"/>
    <property type="match status" value="1"/>
</dbReference>
<dbReference type="SUPFAM" id="SSF50486">
    <property type="entry name" value="FMT C-terminal domain-like"/>
    <property type="match status" value="1"/>
</dbReference>
<evidence type="ECO:0000256" key="1">
    <source>
        <dbReference type="ARBA" id="ARBA00010699"/>
    </source>
</evidence>
<feature type="domain" description="Formyl transferase N-terminal" evidence="6">
    <location>
        <begin position="2"/>
        <end position="178"/>
    </location>
</feature>
<evidence type="ECO:0000256" key="3">
    <source>
        <dbReference type="ARBA" id="ARBA00022679"/>
    </source>
</evidence>
<dbReference type="EMBL" id="FTNT01000003">
    <property type="protein sequence ID" value="SIR87786.1"/>
    <property type="molecule type" value="Genomic_DNA"/>
</dbReference>
<dbReference type="RefSeq" id="WP_076477766.1">
    <property type="nucleotide sequence ID" value="NZ_FTNT01000003.1"/>
</dbReference>
<dbReference type="PANTHER" id="PTHR11138:SF5">
    <property type="entry name" value="METHIONYL-TRNA FORMYLTRANSFERASE, MITOCHONDRIAL"/>
    <property type="match status" value="1"/>
</dbReference>
<organism evidence="8 9">
    <name type="scientific">Williamsia sterculiae</name>
    <dbReference type="NCBI Taxonomy" id="1344003"/>
    <lineage>
        <taxon>Bacteria</taxon>
        <taxon>Bacillati</taxon>
        <taxon>Actinomycetota</taxon>
        <taxon>Actinomycetes</taxon>
        <taxon>Mycobacteriales</taxon>
        <taxon>Nocardiaceae</taxon>
        <taxon>Williamsia</taxon>
    </lineage>
</organism>
<protein>
    <recommendedName>
        <fullName evidence="2 5">Methionyl-tRNA formyltransferase</fullName>
        <ecNumber evidence="2 5">2.1.2.9</ecNumber>
    </recommendedName>
</protein>
<dbReference type="InterPro" id="IPR005794">
    <property type="entry name" value="Fmt"/>
</dbReference>
<keyword evidence="9" id="KW-1185">Reference proteome</keyword>
<gene>
    <name evidence="5" type="primary">fmt</name>
    <name evidence="8" type="ORF">SAMN05445060_1342</name>
</gene>
<dbReference type="SUPFAM" id="SSF53328">
    <property type="entry name" value="Formyltransferase"/>
    <property type="match status" value="1"/>
</dbReference>
<evidence type="ECO:0000313" key="9">
    <source>
        <dbReference type="Proteomes" id="UP000186218"/>
    </source>
</evidence>
<dbReference type="AlphaFoldDB" id="A0A1N7EI75"/>
<dbReference type="OrthoDB" id="9802815at2"/>
<accession>A0A1N7EI75</accession>
<dbReference type="EC" id="2.1.2.9" evidence="2 5"/>
<name>A0A1N7EI75_9NOCA</name>
<dbReference type="InterPro" id="IPR044135">
    <property type="entry name" value="Met-tRNA-FMT_C"/>
</dbReference>
<dbReference type="InterPro" id="IPR041711">
    <property type="entry name" value="Met-tRNA-FMT_N"/>
</dbReference>
<evidence type="ECO:0000256" key="2">
    <source>
        <dbReference type="ARBA" id="ARBA00012261"/>
    </source>
</evidence>
<reference evidence="8 9" key="1">
    <citation type="submission" date="2017-01" db="EMBL/GenBank/DDBJ databases">
        <authorList>
            <person name="Mah S.A."/>
            <person name="Swanson W.J."/>
            <person name="Moy G.W."/>
            <person name="Vacquier V.D."/>
        </authorList>
    </citation>
    <scope>NUCLEOTIDE SEQUENCE [LARGE SCALE GENOMIC DNA]</scope>
    <source>
        <strain evidence="8 9">CPCC 203464</strain>
    </source>
</reference>
<dbReference type="Pfam" id="PF00551">
    <property type="entry name" value="Formyl_trans_N"/>
    <property type="match status" value="1"/>
</dbReference>
<proteinExistence type="inferred from homology"/>
<dbReference type="FunFam" id="3.40.50.12230:FF:000001">
    <property type="entry name" value="Methionyl-tRNA formyltransferase"/>
    <property type="match status" value="1"/>
</dbReference>
<sequence length="308" mass="32235">MRLVFAGTPVAAVPALRALIASDRHEVVGVISRPDAAAGRGRKTSRSPVAALADDHAIDVITPQKLSDPDALTRLQQWAPDCCPVVAYGGLVPAEALVLPPHGWINLHFSILPAWRGAAPVQAAIAAGDTMTGASTFQIEAGLDTGPVFGVVTERIVADDTSGALLMRLADTGARLLESTLDGIEGGELAAVPQSRDGVSLAPKISVESARVRWDLPAHLVDRHVRAMTPDPGAWTMLDDLRVKIGPVTAIEDDPLPAGAVLVRKNAVTVGTADRPVRLGEVQAPGKKRMAAADWARGLGDTDGLVFR</sequence>